<comment type="caution">
    <text evidence="1">The sequence shown here is derived from an EMBL/GenBank/DDBJ whole genome shotgun (WGS) entry which is preliminary data.</text>
</comment>
<dbReference type="Proteomes" id="UP001221757">
    <property type="component" value="Unassembled WGS sequence"/>
</dbReference>
<reference evidence="1" key="1">
    <citation type="submission" date="2023-03" db="EMBL/GenBank/DDBJ databases">
        <title>Massive genome expansion in bonnet fungi (Mycena s.s.) driven by repeated elements and novel gene families across ecological guilds.</title>
        <authorList>
            <consortium name="Lawrence Berkeley National Laboratory"/>
            <person name="Harder C.B."/>
            <person name="Miyauchi S."/>
            <person name="Viragh M."/>
            <person name="Kuo A."/>
            <person name="Thoen E."/>
            <person name="Andreopoulos B."/>
            <person name="Lu D."/>
            <person name="Skrede I."/>
            <person name="Drula E."/>
            <person name="Henrissat B."/>
            <person name="Morin E."/>
            <person name="Kohler A."/>
            <person name="Barry K."/>
            <person name="LaButti K."/>
            <person name="Morin E."/>
            <person name="Salamov A."/>
            <person name="Lipzen A."/>
            <person name="Mereny Z."/>
            <person name="Hegedus B."/>
            <person name="Baldrian P."/>
            <person name="Stursova M."/>
            <person name="Weitz H."/>
            <person name="Taylor A."/>
            <person name="Grigoriev I.V."/>
            <person name="Nagy L.G."/>
            <person name="Martin F."/>
            <person name="Kauserud H."/>
        </authorList>
    </citation>
    <scope>NUCLEOTIDE SEQUENCE</scope>
    <source>
        <strain evidence="1">CBHHK067</strain>
    </source>
</reference>
<evidence type="ECO:0000313" key="2">
    <source>
        <dbReference type="Proteomes" id="UP001221757"/>
    </source>
</evidence>
<gene>
    <name evidence="1" type="ORF">B0H17DRAFT_1220881</name>
</gene>
<protein>
    <submittedName>
        <fullName evidence="1">Uncharacterized protein</fullName>
    </submittedName>
</protein>
<dbReference type="AlphaFoldDB" id="A0AAD7B7B3"/>
<keyword evidence="2" id="KW-1185">Reference proteome</keyword>
<evidence type="ECO:0000313" key="1">
    <source>
        <dbReference type="EMBL" id="KAJ7612963.1"/>
    </source>
</evidence>
<sequence length="182" mass="20398">MSPLCTTGLACLQAGIPLDLKLPPYNRFNNLLKLASHAPIFAPDADELGPKFINNEEESLYLLNHWAIDLLLPFVRKPSRTGRVDPGYLAWLLDKAQIALSAHGEYTSKLLSSRLAQSLVDELVRLIRGIPADIANSSKATDPQLGNVFSRWMRVVPLNQTSEYQKTELLPFAFQLPRFKQN</sequence>
<accession>A0AAD7B7B3</accession>
<organism evidence="1 2">
    <name type="scientific">Mycena rosella</name>
    <name type="common">Pink bonnet</name>
    <name type="synonym">Agaricus rosellus</name>
    <dbReference type="NCBI Taxonomy" id="1033263"/>
    <lineage>
        <taxon>Eukaryota</taxon>
        <taxon>Fungi</taxon>
        <taxon>Dikarya</taxon>
        <taxon>Basidiomycota</taxon>
        <taxon>Agaricomycotina</taxon>
        <taxon>Agaricomycetes</taxon>
        <taxon>Agaricomycetidae</taxon>
        <taxon>Agaricales</taxon>
        <taxon>Marasmiineae</taxon>
        <taxon>Mycenaceae</taxon>
        <taxon>Mycena</taxon>
    </lineage>
</organism>
<proteinExistence type="predicted"/>
<dbReference type="EMBL" id="JARKIE010000916">
    <property type="protein sequence ID" value="KAJ7612963.1"/>
    <property type="molecule type" value="Genomic_DNA"/>
</dbReference>
<name>A0AAD7B7B3_MYCRO</name>